<sequence length="228" mass="25136">MSSPVTPPNRHLTLPSNPTSPSNASFFYRITVGSKVSDDTLNLCAELFSSNYGIWGDEASKVSHFTKAVGWVTQLVVDEAVHQCYVMTQLLQTLKVHAPFSCINIVGLVSSHPAACNALAKYAGADLKDVDLDFIRVHANWILQSSPISYLNDAQLRGTLFEDNCDHGSILSVFTKFYVNHAEPLRVLASYQNKGQWCLGELADGHEFLAIFPTVPVSPIEPIRFHKS</sequence>
<keyword evidence="2" id="KW-1185">Reference proteome</keyword>
<dbReference type="EMBL" id="JABBWD010000017">
    <property type="protein sequence ID" value="KAG1778111.1"/>
    <property type="molecule type" value="Genomic_DNA"/>
</dbReference>
<proteinExistence type="predicted"/>
<protein>
    <submittedName>
        <fullName evidence="1">Uncharacterized protein</fullName>
    </submittedName>
</protein>
<dbReference type="Proteomes" id="UP000714275">
    <property type="component" value="Unassembled WGS sequence"/>
</dbReference>
<evidence type="ECO:0000313" key="1">
    <source>
        <dbReference type="EMBL" id="KAG1778111.1"/>
    </source>
</evidence>
<comment type="caution">
    <text evidence="1">The sequence shown here is derived from an EMBL/GenBank/DDBJ whole genome shotgun (WGS) entry which is preliminary data.</text>
</comment>
<dbReference type="AlphaFoldDB" id="A0A9P7D4F5"/>
<organism evidence="1 2">
    <name type="scientific">Suillus placidus</name>
    <dbReference type="NCBI Taxonomy" id="48579"/>
    <lineage>
        <taxon>Eukaryota</taxon>
        <taxon>Fungi</taxon>
        <taxon>Dikarya</taxon>
        <taxon>Basidiomycota</taxon>
        <taxon>Agaricomycotina</taxon>
        <taxon>Agaricomycetes</taxon>
        <taxon>Agaricomycetidae</taxon>
        <taxon>Boletales</taxon>
        <taxon>Suillineae</taxon>
        <taxon>Suillaceae</taxon>
        <taxon>Suillus</taxon>
    </lineage>
</organism>
<name>A0A9P7D4F5_9AGAM</name>
<dbReference type="OrthoDB" id="2019666at2759"/>
<reference evidence="1" key="1">
    <citation type="journal article" date="2020" name="New Phytol.">
        <title>Comparative genomics reveals dynamic genome evolution in host specialist ectomycorrhizal fungi.</title>
        <authorList>
            <person name="Lofgren L.A."/>
            <person name="Nguyen N.H."/>
            <person name="Vilgalys R."/>
            <person name="Ruytinx J."/>
            <person name="Liao H.L."/>
            <person name="Branco S."/>
            <person name="Kuo A."/>
            <person name="LaButti K."/>
            <person name="Lipzen A."/>
            <person name="Andreopoulos W."/>
            <person name="Pangilinan J."/>
            <person name="Riley R."/>
            <person name="Hundley H."/>
            <person name="Na H."/>
            <person name="Barry K."/>
            <person name="Grigoriev I.V."/>
            <person name="Stajich J.E."/>
            <person name="Kennedy P.G."/>
        </authorList>
    </citation>
    <scope>NUCLEOTIDE SEQUENCE</scope>
    <source>
        <strain evidence="1">DOB743</strain>
    </source>
</reference>
<gene>
    <name evidence="1" type="ORF">EV702DRAFT_1179095</name>
</gene>
<accession>A0A9P7D4F5</accession>
<evidence type="ECO:0000313" key="2">
    <source>
        <dbReference type="Proteomes" id="UP000714275"/>
    </source>
</evidence>